<dbReference type="eggNOG" id="COG1309">
    <property type="taxonomic scope" value="Bacteria"/>
</dbReference>
<protein>
    <recommendedName>
        <fullName evidence="5">HTH tetR-type domain-containing protein</fullName>
    </recommendedName>
</protein>
<dbReference type="SUPFAM" id="SSF46689">
    <property type="entry name" value="Homeodomain-like"/>
    <property type="match status" value="1"/>
</dbReference>
<reference evidence="6 7" key="1">
    <citation type="submission" date="2013-08" db="EMBL/GenBank/DDBJ databases">
        <authorList>
            <person name="Huang J."/>
            <person name="Wang G."/>
        </authorList>
    </citation>
    <scope>NUCLEOTIDE SEQUENCE [LARGE SCALE GENOMIC DNA]</scope>
    <source>
        <strain evidence="6 7">BH030004</strain>
    </source>
</reference>
<dbReference type="InterPro" id="IPR009057">
    <property type="entry name" value="Homeodomain-like_sf"/>
</dbReference>
<feature type="domain" description="HTH tetR-type" evidence="5">
    <location>
        <begin position="10"/>
        <end position="70"/>
    </location>
</feature>
<dbReference type="EMBL" id="AVPF01000008">
    <property type="protein sequence ID" value="KGX90294.1"/>
    <property type="molecule type" value="Genomic_DNA"/>
</dbReference>
<dbReference type="Proteomes" id="UP000030403">
    <property type="component" value="Unassembled WGS sequence"/>
</dbReference>
<dbReference type="Gene3D" id="1.10.357.10">
    <property type="entry name" value="Tetracycline Repressor, domain 2"/>
    <property type="match status" value="1"/>
</dbReference>
<dbReference type="GO" id="GO:0003677">
    <property type="term" value="F:DNA binding"/>
    <property type="evidence" value="ECO:0007669"/>
    <property type="project" value="UniProtKB-UniRule"/>
</dbReference>
<dbReference type="InterPro" id="IPR041612">
    <property type="entry name" value="YfiR_C"/>
</dbReference>
<gene>
    <name evidence="6" type="ORF">N783_21120</name>
</gene>
<keyword evidence="2 4" id="KW-0238">DNA-binding</keyword>
<dbReference type="AlphaFoldDB" id="A0A0A5GE56"/>
<dbReference type="PANTHER" id="PTHR47506:SF6">
    <property type="entry name" value="HTH-TYPE TRANSCRIPTIONAL REPRESSOR NEMR"/>
    <property type="match status" value="1"/>
</dbReference>
<dbReference type="Pfam" id="PF00440">
    <property type="entry name" value="TetR_N"/>
    <property type="match status" value="1"/>
</dbReference>
<dbReference type="STRING" id="1385511.GCA_000425225_02194"/>
<comment type="caution">
    <text evidence="6">The sequence shown here is derived from an EMBL/GenBank/DDBJ whole genome shotgun (WGS) entry which is preliminary data.</text>
</comment>
<evidence type="ECO:0000259" key="5">
    <source>
        <dbReference type="PROSITE" id="PS50977"/>
    </source>
</evidence>
<feature type="DNA-binding region" description="H-T-H motif" evidence="4">
    <location>
        <begin position="33"/>
        <end position="52"/>
    </location>
</feature>
<keyword evidence="1" id="KW-0805">Transcription regulation</keyword>
<sequence>MPKVTNEYKEKRRQQLIDTAKKVFEQKGYAATTMSDIVAASDMSRGGVYQYFSSTEQVFRAINDQNDQNLKDYFERLLDEHKTAWDALETYLDERVEAMKNPNLGFAAVAFEYFVMSSRETDRSPYIQERLKRNKAIFTEFLQAGVDRGEFKPLTDLESIVMFTINLTDGMVLYKLVLGFDTGKIVGQNDNLKIYLKQVLQIQG</sequence>
<dbReference type="InterPro" id="IPR001647">
    <property type="entry name" value="HTH_TetR"/>
</dbReference>
<keyword evidence="3" id="KW-0804">Transcription</keyword>
<dbReference type="PROSITE" id="PS50977">
    <property type="entry name" value="HTH_TETR_2"/>
    <property type="match status" value="1"/>
</dbReference>
<proteinExistence type="predicted"/>
<dbReference type="Gene3D" id="1.10.10.60">
    <property type="entry name" value="Homeodomain-like"/>
    <property type="match status" value="1"/>
</dbReference>
<dbReference type="SUPFAM" id="SSF48498">
    <property type="entry name" value="Tetracyclin repressor-like, C-terminal domain"/>
    <property type="match status" value="1"/>
</dbReference>
<organism evidence="6 7">
    <name type="scientific">Pontibacillus marinus BH030004 = DSM 16465</name>
    <dbReference type="NCBI Taxonomy" id="1385511"/>
    <lineage>
        <taxon>Bacteria</taxon>
        <taxon>Bacillati</taxon>
        <taxon>Bacillota</taxon>
        <taxon>Bacilli</taxon>
        <taxon>Bacillales</taxon>
        <taxon>Bacillaceae</taxon>
        <taxon>Pontibacillus</taxon>
    </lineage>
</organism>
<evidence type="ECO:0000256" key="1">
    <source>
        <dbReference type="ARBA" id="ARBA00023015"/>
    </source>
</evidence>
<name>A0A0A5GE56_9BACI</name>
<dbReference type="Pfam" id="PF17922">
    <property type="entry name" value="TetR_C_17"/>
    <property type="match status" value="1"/>
</dbReference>
<evidence type="ECO:0000256" key="3">
    <source>
        <dbReference type="ARBA" id="ARBA00023163"/>
    </source>
</evidence>
<keyword evidence="7" id="KW-1185">Reference proteome</keyword>
<dbReference type="InterPro" id="IPR036271">
    <property type="entry name" value="Tet_transcr_reg_TetR-rel_C_sf"/>
</dbReference>
<dbReference type="PRINTS" id="PR00455">
    <property type="entry name" value="HTHTETR"/>
</dbReference>
<evidence type="ECO:0000313" key="6">
    <source>
        <dbReference type="EMBL" id="KGX90294.1"/>
    </source>
</evidence>
<accession>A0A0A5GE56</accession>
<dbReference type="PANTHER" id="PTHR47506">
    <property type="entry name" value="TRANSCRIPTIONAL REGULATORY PROTEIN"/>
    <property type="match status" value="1"/>
</dbReference>
<evidence type="ECO:0000256" key="4">
    <source>
        <dbReference type="PROSITE-ProRule" id="PRU00335"/>
    </source>
</evidence>
<evidence type="ECO:0000256" key="2">
    <source>
        <dbReference type="ARBA" id="ARBA00023125"/>
    </source>
</evidence>
<evidence type="ECO:0000313" key="7">
    <source>
        <dbReference type="Proteomes" id="UP000030403"/>
    </source>
</evidence>